<name>A0ACC0VCX6_9HYPO</name>
<evidence type="ECO:0000313" key="1">
    <source>
        <dbReference type="EMBL" id="KAI9904316.1"/>
    </source>
</evidence>
<proteinExistence type="predicted"/>
<accession>A0ACC0VCX6</accession>
<comment type="caution">
    <text evidence="1">The sequence shown here is derived from an EMBL/GenBank/DDBJ whole genome shotgun (WGS) entry which is preliminary data.</text>
</comment>
<reference evidence="1" key="1">
    <citation type="submission" date="2022-10" db="EMBL/GenBank/DDBJ databases">
        <title>Complete Genome of Trichothecium roseum strain YXFP-22015, a Plant Pathogen Isolated from Citrus.</title>
        <authorList>
            <person name="Wang Y."/>
            <person name="Zhu L."/>
        </authorList>
    </citation>
    <scope>NUCLEOTIDE SEQUENCE</scope>
    <source>
        <strain evidence="1">YXFP-22015</strain>
    </source>
</reference>
<gene>
    <name evidence="1" type="ORF">N3K66_000845</name>
</gene>
<protein>
    <submittedName>
        <fullName evidence="1">Uncharacterized protein</fullName>
    </submittedName>
</protein>
<dbReference type="Proteomes" id="UP001163324">
    <property type="component" value="Chromosome 1"/>
</dbReference>
<keyword evidence="2" id="KW-1185">Reference proteome</keyword>
<organism evidence="1 2">
    <name type="scientific">Trichothecium roseum</name>
    <dbReference type="NCBI Taxonomy" id="47278"/>
    <lineage>
        <taxon>Eukaryota</taxon>
        <taxon>Fungi</taxon>
        <taxon>Dikarya</taxon>
        <taxon>Ascomycota</taxon>
        <taxon>Pezizomycotina</taxon>
        <taxon>Sordariomycetes</taxon>
        <taxon>Hypocreomycetidae</taxon>
        <taxon>Hypocreales</taxon>
        <taxon>Hypocreales incertae sedis</taxon>
        <taxon>Trichothecium</taxon>
    </lineage>
</organism>
<dbReference type="EMBL" id="CM047940">
    <property type="protein sequence ID" value="KAI9904316.1"/>
    <property type="molecule type" value="Genomic_DNA"/>
</dbReference>
<sequence length="525" mass="57969">MGSIPAVNGTNGVDVEEVDVVIIGGGPTGLFVGLLLHRLGVSVRVLDAKPSTLELGRADALNARTQQYFEVANLLDELIPEGLKCNTSTTFGEGEFKSHQSHWWTGLEHCLHKNFLMIGQPVIERNIYRQFPPSTVHHGESVVSISEDAKGVSVETQTGRKVRGRYAWAADGARSTVRTALGIPFTGTKPEMLWAVMDVFLKTDFPTCPEIITFELNGQSRVAWIPRERGLSRFYVLLDGEVTLERAQASVKEHLAPYNIEFERTEWYSTFDVKERIAFTFISEHERILLGGDAAHVHSVNGGQGLNTGISDAFAVAWRFALAVKQQDLSPEQVSTLLQSYDAERRSTAAGVIDVAAALVRDTNHTAKQYVSTIERAAAYITGMGISYEAFSSPLINNSELGFWKAGHRCPDVILYGSGDEAKWLYQIVGYGKFLVLSIGVQSNVTSSSEHLTIYDIVPAEGQNDDAHKRKRQIDGVQRFAVDWLNDGSQGFVVVRPDMYIGCVGESISAVEEYLEKVNIKLRKN</sequence>
<evidence type="ECO:0000313" key="2">
    <source>
        <dbReference type="Proteomes" id="UP001163324"/>
    </source>
</evidence>